<evidence type="ECO:0000256" key="1">
    <source>
        <dbReference type="ARBA" id="ARBA00004651"/>
    </source>
</evidence>
<keyword evidence="4 6" id="KW-1133">Transmembrane helix</keyword>
<evidence type="ECO:0000313" key="7">
    <source>
        <dbReference type="EMBL" id="MFC3003047.1"/>
    </source>
</evidence>
<comment type="subcellular location">
    <subcellularLocation>
        <location evidence="1">Cell membrane</location>
        <topology evidence="1">Multi-pass membrane protein</topology>
    </subcellularLocation>
</comment>
<dbReference type="InterPro" id="IPR019108">
    <property type="entry name" value="Caa3_assmbl_CtaG-rel"/>
</dbReference>
<evidence type="ECO:0000256" key="4">
    <source>
        <dbReference type="ARBA" id="ARBA00022989"/>
    </source>
</evidence>
<evidence type="ECO:0000256" key="2">
    <source>
        <dbReference type="ARBA" id="ARBA00022475"/>
    </source>
</evidence>
<keyword evidence="5 6" id="KW-0472">Membrane</keyword>
<feature type="transmembrane region" description="Helical" evidence="6">
    <location>
        <begin position="166"/>
        <end position="187"/>
    </location>
</feature>
<gene>
    <name evidence="7" type="ORF">ACFOD3_24350</name>
</gene>
<dbReference type="RefSeq" id="WP_246603226.1">
    <property type="nucleotide sequence ID" value="NZ_JAFNJS010000009.1"/>
</dbReference>
<feature type="transmembrane region" description="Helical" evidence="6">
    <location>
        <begin position="110"/>
        <end position="129"/>
    </location>
</feature>
<name>A0ABV7BZI3_9PROT</name>
<proteinExistence type="predicted"/>
<reference evidence="8" key="1">
    <citation type="journal article" date="2019" name="Int. J. Syst. Evol. Microbiol.">
        <title>The Global Catalogue of Microorganisms (GCM) 10K type strain sequencing project: providing services to taxonomists for standard genome sequencing and annotation.</title>
        <authorList>
            <consortium name="The Broad Institute Genomics Platform"/>
            <consortium name="The Broad Institute Genome Sequencing Center for Infectious Disease"/>
            <person name="Wu L."/>
            <person name="Ma J."/>
        </authorList>
    </citation>
    <scope>NUCLEOTIDE SEQUENCE [LARGE SCALE GENOMIC DNA]</scope>
    <source>
        <strain evidence="8">CGMCC 1.16855</strain>
    </source>
</reference>
<evidence type="ECO:0000256" key="5">
    <source>
        <dbReference type="ARBA" id="ARBA00023136"/>
    </source>
</evidence>
<protein>
    <submittedName>
        <fullName evidence="7">Cytochrome c oxidase assembly protein</fullName>
    </submittedName>
</protein>
<evidence type="ECO:0000256" key="3">
    <source>
        <dbReference type="ARBA" id="ARBA00022692"/>
    </source>
</evidence>
<feature type="transmembrane region" description="Helical" evidence="6">
    <location>
        <begin position="136"/>
        <end position="154"/>
    </location>
</feature>
<keyword evidence="3 6" id="KW-0812">Transmembrane</keyword>
<dbReference type="EMBL" id="JBHRSB010000009">
    <property type="protein sequence ID" value="MFC3003047.1"/>
    <property type="molecule type" value="Genomic_DNA"/>
</dbReference>
<feature type="transmembrane region" description="Helical" evidence="6">
    <location>
        <begin position="79"/>
        <end position="104"/>
    </location>
</feature>
<dbReference type="Pfam" id="PF09678">
    <property type="entry name" value="Caa3_CtaG"/>
    <property type="match status" value="1"/>
</dbReference>
<keyword evidence="8" id="KW-1185">Reference proteome</keyword>
<feature type="transmembrane region" description="Helical" evidence="6">
    <location>
        <begin position="47"/>
        <end position="67"/>
    </location>
</feature>
<accession>A0ABV7BZI3</accession>
<comment type="caution">
    <text evidence="7">The sequence shown here is derived from an EMBL/GenBank/DDBJ whole genome shotgun (WGS) entry which is preliminary data.</text>
</comment>
<evidence type="ECO:0000313" key="8">
    <source>
        <dbReference type="Proteomes" id="UP001595420"/>
    </source>
</evidence>
<feature type="transmembrane region" description="Helical" evidence="6">
    <location>
        <begin position="194"/>
        <end position="218"/>
    </location>
</feature>
<feature type="transmembrane region" description="Helical" evidence="6">
    <location>
        <begin position="247"/>
        <end position="268"/>
    </location>
</feature>
<evidence type="ECO:0000256" key="6">
    <source>
        <dbReference type="SAM" id="Phobius"/>
    </source>
</evidence>
<keyword evidence="2" id="KW-1003">Cell membrane</keyword>
<dbReference type="Proteomes" id="UP001595420">
    <property type="component" value="Unassembled WGS sequence"/>
</dbReference>
<organism evidence="7 8">
    <name type="scientific">Falsiroseomonas tokyonensis</name>
    <dbReference type="NCBI Taxonomy" id="430521"/>
    <lineage>
        <taxon>Bacteria</taxon>
        <taxon>Pseudomonadati</taxon>
        <taxon>Pseudomonadota</taxon>
        <taxon>Alphaproteobacteria</taxon>
        <taxon>Acetobacterales</taxon>
        <taxon>Roseomonadaceae</taxon>
        <taxon>Falsiroseomonas</taxon>
    </lineage>
</organism>
<sequence>MKPAKAAPRLRQKLAAGTGMTLGAWPLAALAVPFCGPPPMPGGAAWNTHPLLIGGLLLGAVLLFAMLRRWPDSRGSGPTWPMLGWVVLALALASPICSLSVALFSLRVTQHLLVVLGAAPLLALAALRLRLVARAGVGLPVALFAVLLWLWHVPGPYAATFEADGIAYWLMHGSLVFSATWFWAALLRHGPGRPLAAVVGALATAIQMGVLGALLTFAPRALYAVHAPDVTLPWGFTPLEDQQLGGLLMWVPGGLLFVAVLAAGLALAMRQGAAGATR</sequence>